<dbReference type="EMBL" id="JADIMG010000089">
    <property type="protein sequence ID" value="MBO8460517.1"/>
    <property type="molecule type" value="Genomic_DNA"/>
</dbReference>
<evidence type="ECO:0000256" key="3">
    <source>
        <dbReference type="SAM" id="SignalP"/>
    </source>
</evidence>
<dbReference type="PANTHER" id="PTHR42970">
    <property type="entry name" value="PECTATE LYASE C-RELATED"/>
    <property type="match status" value="1"/>
</dbReference>
<accession>A0A9D9N4Z0</accession>
<dbReference type="GO" id="GO:0046872">
    <property type="term" value="F:metal ion binding"/>
    <property type="evidence" value="ECO:0007669"/>
    <property type="project" value="UniProtKB-KW"/>
</dbReference>
<sequence>MNGKSIVATVLLSVATQLCALGQAAEVPAFPGAEGWGQFATGGRAIDERGSKVYFVTRLDDCTDDNLVEGTLRWALHTGDDTPRTILFRTCGTIKLTSKLKFKHPNVSILGQSAPGGGICISGANIYVSASNVIIRHVRFRAGDEADSNYSALDIENVKHVILDHCSFSWSMEENVTMYDNDSTTVQWCIVSEPLYYSRHKKGARAYGSQWGGEHSSFHHNLFAHCVSRSPRLNGARDHSTDFGAHDQFVDTEIANNVIYNWGKKEAVYGGELDAPDSLYVIKNRVDSEGNPVYDENNKVIKDTLEIITGAYVHNHLVNNYYKPGPTTDAAAGGYRYFARISNTGASSGNFSKWYVTGNVMEENEHHFSNAAQTSQDKFGGDYSTINADNWYNAATTSSQKALDIQFGANQQNFEAYYTDQSTMSGLIALDDAATAYERVIANAGCLLPRRDEVDVRILAEAAGKREPIFHGSFSPTYLGVIDSQNDLKPAGAGEDWSAWPDLSMEAGEVLPTDTDNDGIPDEWETENGLNPNDSTDGAAITESGYSNLEIYLESITAKEDPELPETAYRNPVLVDWKLNVAPDGNVSIDAGAAIVAVSVYDVRGALVYRHMAGNQDHVSFQLPVTASNGVYIIKAVFSDAHAQAEKIVY</sequence>
<reference evidence="4" key="1">
    <citation type="submission" date="2020-10" db="EMBL/GenBank/DDBJ databases">
        <authorList>
            <person name="Gilroy R."/>
        </authorList>
    </citation>
    <scope>NUCLEOTIDE SEQUENCE</scope>
    <source>
        <strain evidence="4">G3-3990</strain>
    </source>
</reference>
<keyword evidence="3" id="KW-0732">Signal</keyword>
<comment type="caution">
    <text evidence="4">The sequence shown here is derived from an EMBL/GenBank/DDBJ whole genome shotgun (WGS) entry which is preliminary data.</text>
</comment>
<gene>
    <name evidence="4" type="ORF">IAA73_09320</name>
</gene>
<dbReference type="AlphaFoldDB" id="A0A9D9N4Z0"/>
<feature type="chain" id="PRO_5039030267" evidence="3">
    <location>
        <begin position="21"/>
        <end position="650"/>
    </location>
</feature>
<evidence type="ECO:0000256" key="1">
    <source>
        <dbReference type="ARBA" id="ARBA00022723"/>
    </source>
</evidence>
<organism evidence="4 5">
    <name type="scientific">Candidatus Gallipaludibacter merdavium</name>
    <dbReference type="NCBI Taxonomy" id="2840839"/>
    <lineage>
        <taxon>Bacteria</taxon>
        <taxon>Pseudomonadati</taxon>
        <taxon>Bacteroidota</taxon>
        <taxon>Bacteroidia</taxon>
        <taxon>Bacteroidales</taxon>
        <taxon>Candidatus Gallipaludibacter</taxon>
    </lineage>
</organism>
<evidence type="ECO:0000313" key="4">
    <source>
        <dbReference type="EMBL" id="MBO8460517.1"/>
    </source>
</evidence>
<evidence type="ECO:0000313" key="5">
    <source>
        <dbReference type="Proteomes" id="UP000823641"/>
    </source>
</evidence>
<name>A0A9D9N4Z0_9BACT</name>
<dbReference type="InterPro" id="IPR011050">
    <property type="entry name" value="Pectin_lyase_fold/virulence"/>
</dbReference>
<feature type="signal peptide" evidence="3">
    <location>
        <begin position="1"/>
        <end position="20"/>
    </location>
</feature>
<protein>
    <submittedName>
        <fullName evidence="4">Por secretion system protein</fullName>
    </submittedName>
</protein>
<reference evidence="4" key="2">
    <citation type="journal article" date="2021" name="PeerJ">
        <title>Extensive microbial diversity within the chicken gut microbiome revealed by metagenomics and culture.</title>
        <authorList>
            <person name="Gilroy R."/>
            <person name="Ravi A."/>
            <person name="Getino M."/>
            <person name="Pursley I."/>
            <person name="Horton D.L."/>
            <person name="Alikhan N.F."/>
            <person name="Baker D."/>
            <person name="Gharbi K."/>
            <person name="Hall N."/>
            <person name="Watson M."/>
            <person name="Adriaenssens E.M."/>
            <person name="Foster-Nyarko E."/>
            <person name="Jarju S."/>
            <person name="Secka A."/>
            <person name="Antonio M."/>
            <person name="Oren A."/>
            <person name="Chaudhuri R.R."/>
            <person name="La Ragione R."/>
            <person name="Hildebrand F."/>
            <person name="Pallen M.J."/>
        </authorList>
    </citation>
    <scope>NUCLEOTIDE SEQUENCE</scope>
    <source>
        <strain evidence="4">G3-3990</strain>
    </source>
</reference>
<dbReference type="Gene3D" id="2.160.20.10">
    <property type="entry name" value="Single-stranded right-handed beta-helix, Pectin lyase-like"/>
    <property type="match status" value="1"/>
</dbReference>
<proteinExistence type="predicted"/>
<dbReference type="PANTHER" id="PTHR42970:SF1">
    <property type="entry name" value="PECTATE LYASE C-RELATED"/>
    <property type="match status" value="1"/>
</dbReference>
<keyword evidence="2" id="KW-0325">Glycoprotein</keyword>
<dbReference type="Proteomes" id="UP000823641">
    <property type="component" value="Unassembled WGS sequence"/>
</dbReference>
<keyword evidence="1" id="KW-0479">Metal-binding</keyword>
<dbReference type="InterPro" id="IPR052063">
    <property type="entry name" value="Polysaccharide_Lyase_1"/>
</dbReference>
<evidence type="ECO:0000256" key="2">
    <source>
        <dbReference type="ARBA" id="ARBA00023180"/>
    </source>
</evidence>
<dbReference type="InterPro" id="IPR012334">
    <property type="entry name" value="Pectin_lyas_fold"/>
</dbReference>
<dbReference type="SUPFAM" id="SSF51126">
    <property type="entry name" value="Pectin lyase-like"/>
    <property type="match status" value="1"/>
</dbReference>